<sequence>MTLNQEFTARQEASVRRRLIDLKQEEEEQGSPTEPETSDASRLTPHQRDPALARRYHDTMTKVREERQGGRSFFKRFLLLVLVGLLFYLAVGMRLRDRERFRSANQLLAEEDEYDEEYEYELD</sequence>
<organism evidence="1 2">
    <name type="scientific">Violaceomyces palustris</name>
    <dbReference type="NCBI Taxonomy" id="1673888"/>
    <lineage>
        <taxon>Eukaryota</taxon>
        <taxon>Fungi</taxon>
        <taxon>Dikarya</taxon>
        <taxon>Basidiomycota</taxon>
        <taxon>Ustilaginomycotina</taxon>
        <taxon>Ustilaginomycetes</taxon>
        <taxon>Violaceomycetales</taxon>
        <taxon>Violaceomycetaceae</taxon>
        <taxon>Violaceomyces</taxon>
    </lineage>
</organism>
<proteinExistence type="predicted"/>
<evidence type="ECO:0000313" key="1">
    <source>
        <dbReference type="EMBL" id="PWN51442.1"/>
    </source>
</evidence>
<dbReference type="Proteomes" id="UP000245626">
    <property type="component" value="Unassembled WGS sequence"/>
</dbReference>
<evidence type="ECO:0000313" key="2">
    <source>
        <dbReference type="Proteomes" id="UP000245626"/>
    </source>
</evidence>
<accession>A0ACD0P0A1</accession>
<gene>
    <name evidence="1" type="ORF">IE53DRAFT_50759</name>
</gene>
<reference evidence="1 2" key="1">
    <citation type="journal article" date="2018" name="Mol. Biol. Evol.">
        <title>Broad Genomic Sampling Reveals a Smut Pathogenic Ancestry of the Fungal Clade Ustilaginomycotina.</title>
        <authorList>
            <person name="Kijpornyongpan T."/>
            <person name="Mondo S.J."/>
            <person name="Barry K."/>
            <person name="Sandor L."/>
            <person name="Lee J."/>
            <person name="Lipzen A."/>
            <person name="Pangilinan J."/>
            <person name="LaButti K."/>
            <person name="Hainaut M."/>
            <person name="Henrissat B."/>
            <person name="Grigoriev I.V."/>
            <person name="Spatafora J.W."/>
            <person name="Aime M.C."/>
        </authorList>
    </citation>
    <scope>NUCLEOTIDE SEQUENCE [LARGE SCALE GENOMIC DNA]</scope>
    <source>
        <strain evidence="1 2">SA 807</strain>
    </source>
</reference>
<protein>
    <submittedName>
        <fullName evidence="1">Uncharacterized protein</fullName>
    </submittedName>
</protein>
<dbReference type="EMBL" id="KZ819843">
    <property type="protein sequence ID" value="PWN51442.1"/>
    <property type="molecule type" value="Genomic_DNA"/>
</dbReference>
<name>A0ACD0P0A1_9BASI</name>
<keyword evidence="2" id="KW-1185">Reference proteome</keyword>